<evidence type="ECO:0000256" key="1">
    <source>
        <dbReference type="SAM" id="Phobius"/>
    </source>
</evidence>
<feature type="transmembrane region" description="Helical" evidence="1">
    <location>
        <begin position="126"/>
        <end position="145"/>
    </location>
</feature>
<dbReference type="EMBL" id="RBII01000002">
    <property type="protein sequence ID" value="RKQ68851.1"/>
    <property type="molecule type" value="Genomic_DNA"/>
</dbReference>
<keyword evidence="1" id="KW-0812">Transmembrane</keyword>
<dbReference type="AlphaFoldDB" id="A0A420WCW1"/>
<feature type="transmembrane region" description="Helical" evidence="1">
    <location>
        <begin position="173"/>
        <end position="195"/>
    </location>
</feature>
<dbReference type="PANTHER" id="PTHR43471:SF1">
    <property type="entry name" value="ABC TRANSPORTER PERMEASE PROTEIN NOSY-RELATED"/>
    <property type="match status" value="1"/>
</dbReference>
<dbReference type="PANTHER" id="PTHR43471">
    <property type="entry name" value="ABC TRANSPORTER PERMEASE"/>
    <property type="match status" value="1"/>
</dbReference>
<evidence type="ECO:0000313" key="2">
    <source>
        <dbReference type="EMBL" id="RKQ68851.1"/>
    </source>
</evidence>
<feature type="transmembrane region" description="Helical" evidence="1">
    <location>
        <begin position="201"/>
        <end position="224"/>
    </location>
</feature>
<dbReference type="InterPro" id="IPR021913">
    <property type="entry name" value="DUF3526"/>
</dbReference>
<dbReference type="Pfam" id="PF12040">
    <property type="entry name" value="DUF3526"/>
    <property type="match status" value="1"/>
</dbReference>
<protein>
    <submittedName>
        <fullName evidence="2">ABC-2 type transport system permease protein</fullName>
    </submittedName>
</protein>
<gene>
    <name evidence="2" type="ORF">DES40_1625</name>
</gene>
<organism evidence="2 3">
    <name type="scientific">Litorimonas taeanensis</name>
    <dbReference type="NCBI Taxonomy" id="568099"/>
    <lineage>
        <taxon>Bacteria</taxon>
        <taxon>Pseudomonadati</taxon>
        <taxon>Pseudomonadota</taxon>
        <taxon>Alphaproteobacteria</taxon>
        <taxon>Maricaulales</taxon>
        <taxon>Robiginitomaculaceae</taxon>
    </lineage>
</organism>
<dbReference type="Proteomes" id="UP000282211">
    <property type="component" value="Unassembled WGS sequence"/>
</dbReference>
<proteinExistence type="predicted"/>
<dbReference type="InParanoid" id="A0A420WCW1"/>
<keyword evidence="3" id="KW-1185">Reference proteome</keyword>
<reference evidence="2 3" key="1">
    <citation type="submission" date="2018-10" db="EMBL/GenBank/DDBJ databases">
        <title>Genomic Encyclopedia of Type Strains, Phase IV (KMG-IV): sequencing the most valuable type-strain genomes for metagenomic binning, comparative biology and taxonomic classification.</title>
        <authorList>
            <person name="Goeker M."/>
        </authorList>
    </citation>
    <scope>NUCLEOTIDE SEQUENCE [LARGE SCALE GENOMIC DNA]</scope>
    <source>
        <strain evidence="2 3">DSM 22008</strain>
    </source>
</reference>
<dbReference type="RefSeq" id="WP_233345532.1">
    <property type="nucleotide sequence ID" value="NZ_RBII01000002.1"/>
</dbReference>
<keyword evidence="1" id="KW-1133">Transmembrane helix</keyword>
<comment type="caution">
    <text evidence="2">The sequence shown here is derived from an EMBL/GenBank/DDBJ whole genome shotgun (WGS) entry which is preliminary data.</text>
</comment>
<evidence type="ECO:0000313" key="3">
    <source>
        <dbReference type="Proteomes" id="UP000282211"/>
    </source>
</evidence>
<keyword evidence="1" id="KW-0472">Membrane</keyword>
<name>A0A420WCW1_9PROT</name>
<accession>A0A420WCW1</accession>
<sequence length="415" mass="46630">MMRELRFMFRDKAVWVWLSLAFLFSVLAVTLGMNEISQQRAEIAELKQLDEVEREVVLGKQSDWGSAAYYTFHLTYDAPSDFAFAAIGQRDVSPWKHRIRMLALEGQIYETDANNPDFALIGRFDFAFVATLIAPLLVILLLFDLRSGEQAAGRLRLIEASASSVRRLWWSRAGLRVGALILALCLPLLAAGVISGTAITTLLACAGAVCVYLLFWMGLTLWLTPAIRTGAYNLTIMLGVWLFVCAVIPASLTQIINKSVPLPDGGEIVLVQREAVNDAWDIPKEETYAAFMERHPEWAGYTKWDSEAFEWKWYYAFQQVGDQTAEPLSLAYRQGREKRDTLAGHASFISPATLMQRTIEGLANTDMKSAMAYEIAVRDFHAGLRAWYYPRLFPNLKYEAAEPTNALPNYNDAGL</sequence>
<feature type="transmembrane region" description="Helical" evidence="1">
    <location>
        <begin position="231"/>
        <end position="252"/>
    </location>
</feature>